<feature type="domain" description="GmrSD restriction endonucleases C-terminal" evidence="1">
    <location>
        <begin position="79"/>
        <end position="218"/>
    </location>
</feature>
<proteinExistence type="predicted"/>
<reference evidence="2 3" key="1">
    <citation type="submission" date="2019-11" db="EMBL/GenBank/DDBJ databases">
        <title>Gordonia sp. nov., a novel actinobacterium isolated from mangrove soil in Hainan.</title>
        <authorList>
            <person name="Huang X."/>
            <person name="Xie Y."/>
            <person name="Chu X."/>
            <person name="Xiao K."/>
        </authorList>
    </citation>
    <scope>NUCLEOTIDE SEQUENCE [LARGE SCALE GENOMIC DNA]</scope>
    <source>
        <strain evidence="2 3">HNM0687</strain>
    </source>
</reference>
<evidence type="ECO:0000313" key="3">
    <source>
        <dbReference type="Proteomes" id="UP000475545"/>
    </source>
</evidence>
<protein>
    <submittedName>
        <fullName evidence="2">DUF1524 domain-containing protein</fullName>
    </submittedName>
</protein>
<sequence length="227" mass="24337">MMLVGGVLTSVIVAGGVLTAGRGLSIDPAVSSHARAALVRLAELTVTDGRPSRSDYRRAAFGAAWTDAATVLGGGNGCDTRNDVLARDLTDLRRSMVDSCPNAVAGGEFRSPYTGDFIVFRRDRRAGDVQIDHIVPLAYAWDMGAWSWPVTMRTNLANDPANLVAVDAASNLTKSDQAPAQWLPPNRGFHCQYVTQFVMVMAGYRLTVDRPSHDVMAAVLRSCAAVE</sequence>
<name>A0A6L7GP03_9ACTN</name>
<dbReference type="PANTHER" id="PTHR24094:SF15">
    <property type="entry name" value="AMP-DEPENDENT SYNTHETASE_LIGASE DOMAIN-CONTAINING PROTEIN-RELATED"/>
    <property type="match status" value="1"/>
</dbReference>
<keyword evidence="3" id="KW-1185">Reference proteome</keyword>
<dbReference type="Pfam" id="PF07510">
    <property type="entry name" value="GmrSD_C"/>
    <property type="match status" value="1"/>
</dbReference>
<dbReference type="EMBL" id="WMBR01000001">
    <property type="protein sequence ID" value="MXP20951.1"/>
    <property type="molecule type" value="Genomic_DNA"/>
</dbReference>
<evidence type="ECO:0000259" key="1">
    <source>
        <dbReference type="Pfam" id="PF07510"/>
    </source>
</evidence>
<organism evidence="2 3">
    <name type="scientific">Gordonia mangrovi</name>
    <dbReference type="NCBI Taxonomy" id="2665643"/>
    <lineage>
        <taxon>Bacteria</taxon>
        <taxon>Bacillati</taxon>
        <taxon>Actinomycetota</taxon>
        <taxon>Actinomycetes</taxon>
        <taxon>Mycobacteriales</taxon>
        <taxon>Gordoniaceae</taxon>
        <taxon>Gordonia</taxon>
    </lineage>
</organism>
<gene>
    <name evidence="2" type="ORF">GIY30_06225</name>
</gene>
<accession>A0A6L7GP03</accession>
<dbReference type="AlphaFoldDB" id="A0A6L7GP03"/>
<evidence type="ECO:0000313" key="2">
    <source>
        <dbReference type="EMBL" id="MXP20951.1"/>
    </source>
</evidence>
<comment type="caution">
    <text evidence="2">The sequence shown here is derived from an EMBL/GenBank/DDBJ whole genome shotgun (WGS) entry which is preliminary data.</text>
</comment>
<dbReference type="Proteomes" id="UP000475545">
    <property type="component" value="Unassembled WGS sequence"/>
</dbReference>
<dbReference type="PANTHER" id="PTHR24094">
    <property type="entry name" value="SECRETED PROTEIN"/>
    <property type="match status" value="1"/>
</dbReference>
<dbReference type="InterPro" id="IPR011089">
    <property type="entry name" value="GmrSD_C"/>
</dbReference>